<dbReference type="Gene3D" id="3.30.1450.10">
    <property type="match status" value="1"/>
</dbReference>
<evidence type="ECO:0000256" key="3">
    <source>
        <dbReference type="SAM" id="Phobius"/>
    </source>
</evidence>
<feature type="region of interest" description="Disordered" evidence="2">
    <location>
        <begin position="104"/>
        <end position="124"/>
    </location>
</feature>
<organism evidence="4 5">
    <name type="scientific">Merdimmobilis hominis</name>
    <dbReference type="NCBI Taxonomy" id="2897707"/>
    <lineage>
        <taxon>Bacteria</taxon>
        <taxon>Bacillati</taxon>
        <taxon>Bacillota</taxon>
        <taxon>Clostridia</taxon>
        <taxon>Eubacteriales</taxon>
        <taxon>Oscillospiraceae</taxon>
        <taxon>Merdimmobilis</taxon>
    </lineage>
</organism>
<protein>
    <recommendedName>
        <fullName evidence="6">Zinc ribbon domain-containing protein</fullName>
    </recommendedName>
</protein>
<name>A0A939BDW3_9FIRM</name>
<comment type="caution">
    <text evidence="4">The sequence shown here is derived from an EMBL/GenBank/DDBJ whole genome shotgun (WGS) entry which is preliminary data.</text>
</comment>
<dbReference type="AlphaFoldDB" id="A0A939BDW3"/>
<evidence type="ECO:0000256" key="2">
    <source>
        <dbReference type="SAM" id="MobiDB-lite"/>
    </source>
</evidence>
<feature type="transmembrane region" description="Helical" evidence="3">
    <location>
        <begin position="75"/>
        <end position="95"/>
    </location>
</feature>
<keyword evidence="3" id="KW-0472">Membrane</keyword>
<sequence length="198" mass="21795">MNEYMNEPQNEAQDASFDIPPAQQEGRVCPYCGAPVRERFCGLCGHDTMQDQPNSFVHEMHLPPQMPPRRRLHTGLIISLTVLCVLSVFLFILTVSQLRLFSPSSPSVPEESQTPSAQQSQNVGGISAEEYAKIKKGMSYAHVSAIIGDDGVLADNGTTVQGEAYYTYGWYGENNQSAEVYITFVNDAVSEITLNGEL</sequence>
<evidence type="ECO:0000256" key="1">
    <source>
        <dbReference type="ARBA" id="ARBA00022729"/>
    </source>
</evidence>
<dbReference type="EMBL" id="JACJKY010000007">
    <property type="protein sequence ID" value="MBM6920680.1"/>
    <property type="molecule type" value="Genomic_DNA"/>
</dbReference>
<proteinExistence type="predicted"/>
<keyword evidence="3" id="KW-0812">Transmembrane</keyword>
<evidence type="ECO:0008006" key="6">
    <source>
        <dbReference type="Google" id="ProtNLM"/>
    </source>
</evidence>
<dbReference type="InterPro" id="IPR037873">
    <property type="entry name" value="BamE-like"/>
</dbReference>
<keyword evidence="5" id="KW-1185">Reference proteome</keyword>
<keyword evidence="3" id="KW-1133">Transmembrane helix</keyword>
<evidence type="ECO:0000313" key="5">
    <source>
        <dbReference type="Proteomes" id="UP000774750"/>
    </source>
</evidence>
<keyword evidence="1" id="KW-0732">Signal</keyword>
<evidence type="ECO:0000313" key="4">
    <source>
        <dbReference type="EMBL" id="MBM6920680.1"/>
    </source>
</evidence>
<accession>A0A939BDW3</accession>
<reference evidence="4" key="2">
    <citation type="journal article" date="2021" name="Sci. Rep.">
        <title>The distribution of antibiotic resistance genes in chicken gut microbiota commensals.</title>
        <authorList>
            <person name="Juricova H."/>
            <person name="Matiasovicova J."/>
            <person name="Kubasova T."/>
            <person name="Cejkova D."/>
            <person name="Rychlik I."/>
        </authorList>
    </citation>
    <scope>NUCLEOTIDE SEQUENCE</scope>
    <source>
        <strain evidence="4">An559</strain>
    </source>
</reference>
<dbReference type="Proteomes" id="UP000774750">
    <property type="component" value="Unassembled WGS sequence"/>
</dbReference>
<reference evidence="4" key="1">
    <citation type="submission" date="2020-08" db="EMBL/GenBank/DDBJ databases">
        <authorList>
            <person name="Cejkova D."/>
            <person name="Kubasova T."/>
            <person name="Jahodarova E."/>
            <person name="Rychlik I."/>
        </authorList>
    </citation>
    <scope>NUCLEOTIDE SEQUENCE</scope>
    <source>
        <strain evidence="4">An559</strain>
    </source>
</reference>
<feature type="compositionally biased region" description="Low complexity" evidence="2">
    <location>
        <begin position="104"/>
        <end position="116"/>
    </location>
</feature>
<gene>
    <name evidence="4" type="ORF">H6A12_05865</name>
</gene>
<dbReference type="RefSeq" id="WP_204445822.1">
    <property type="nucleotide sequence ID" value="NZ_JACJKY010000007.1"/>
</dbReference>